<organism evidence="1 2">
    <name type="scientific">Thalassiosira oceanica</name>
    <name type="common">Marine diatom</name>
    <dbReference type="NCBI Taxonomy" id="159749"/>
    <lineage>
        <taxon>Eukaryota</taxon>
        <taxon>Sar</taxon>
        <taxon>Stramenopiles</taxon>
        <taxon>Ochrophyta</taxon>
        <taxon>Bacillariophyta</taxon>
        <taxon>Coscinodiscophyceae</taxon>
        <taxon>Thalassiosirophycidae</taxon>
        <taxon>Thalassiosirales</taxon>
        <taxon>Thalassiosiraceae</taxon>
        <taxon>Thalassiosira</taxon>
    </lineage>
</organism>
<proteinExistence type="predicted"/>
<accession>K0RXK6</accession>
<reference evidence="1 2" key="1">
    <citation type="journal article" date="2012" name="Genome Biol.">
        <title>Genome and low-iron response of an oceanic diatom adapted to chronic iron limitation.</title>
        <authorList>
            <person name="Lommer M."/>
            <person name="Specht M."/>
            <person name="Roy A.S."/>
            <person name="Kraemer L."/>
            <person name="Andreson R."/>
            <person name="Gutowska M.A."/>
            <person name="Wolf J."/>
            <person name="Bergner S.V."/>
            <person name="Schilhabel M.B."/>
            <person name="Klostermeier U.C."/>
            <person name="Beiko R.G."/>
            <person name="Rosenstiel P."/>
            <person name="Hippler M."/>
            <person name="Laroche J."/>
        </authorList>
    </citation>
    <scope>NUCLEOTIDE SEQUENCE [LARGE SCALE GENOMIC DNA]</scope>
    <source>
        <strain evidence="1 2">CCMP1005</strain>
    </source>
</reference>
<name>K0RXK6_THAOC</name>
<evidence type="ECO:0000313" key="2">
    <source>
        <dbReference type="Proteomes" id="UP000266841"/>
    </source>
</evidence>
<dbReference type="Proteomes" id="UP000266841">
    <property type="component" value="Unassembled WGS sequence"/>
</dbReference>
<comment type="caution">
    <text evidence="1">The sequence shown here is derived from an EMBL/GenBank/DDBJ whole genome shotgun (WGS) entry which is preliminary data.</text>
</comment>
<dbReference type="EMBL" id="AGNL01027407">
    <property type="protein sequence ID" value="EJK57670.1"/>
    <property type="molecule type" value="Genomic_DNA"/>
</dbReference>
<dbReference type="AlphaFoldDB" id="K0RXK6"/>
<sequence length="297" mass="33022">MDHGGESLKEKGYLRAQIECESRQSLSTERRKSDTPRSLHVLAGLRAEKYLTVYFKQTNKMKFFTLVSVLAFALESGAEVTSLRGNSFEEQANEASLTEVRETSSDALCLNYCRPVKPNSNSHRDWRRWQEEGRKSWGGHWGGGGNDWRKWQNPENWGGGRHSWGGHGGWGGGRNTCNRSHCTCCGASRHSPSYPVGRSAVCVAGFCSSEEEVKYFETFLQAVKDESLGGLCNESSCTCCNPIGSHYEVDPGSYCPVGFCDSDEEVDDFEDLMEAVEDSLAQVRQAVQLDLSTNILD</sequence>
<protein>
    <submittedName>
        <fullName evidence="1">Uncharacterized protein</fullName>
    </submittedName>
</protein>
<keyword evidence="2" id="KW-1185">Reference proteome</keyword>
<evidence type="ECO:0000313" key="1">
    <source>
        <dbReference type="EMBL" id="EJK57670.1"/>
    </source>
</evidence>
<gene>
    <name evidence="1" type="ORF">THAOC_22259</name>
</gene>